<dbReference type="AlphaFoldDB" id="A0AAD6V5J9"/>
<keyword evidence="5" id="KW-1185">Reference proteome</keyword>
<evidence type="ECO:0000256" key="1">
    <source>
        <dbReference type="SAM" id="Coils"/>
    </source>
</evidence>
<sequence length="629" mass="71227">MDRLIAASAFKPRAGSIWSVPKFVLDLLIWFWLFCWTLDGDLRGLVGLEVVLRTRRTEGCFVWWWEGFLTSGRTTRSLASASINIFITLLPAVVWVATCIYFAWSPELARIGFCVVFVFSGWISLFTHTLGPRVSYGAHREGLIWTANEEKPALAPHTYTIFNSAGGDDDEELFIGPDGRKLHDDEERRVDTLAQFRIPRPWDRDAPTIASGSVDELVDLLENVDTIIELGCIRDEDARKTLLTNYLPCKTRNVWRALETYGPGHTYQDFRGEVLRSYPEIAERKRGTLAALQELFTEFNGIRQSEEGRLRRFGLAFQTLVERLQSPITLITNRDACTKYLESLDSGFAQRVQRAVEEREIVRVLLQQLGVAPSIVRDSTHACRKEDLVNLRDLVGIAETISRTDGAYLLEAKNDCLDEGERQRRMAALSRTSLVVNGVPRGGGLSELCRSSKDSDALLDVFVHDAEAEQAEDHDGMFDVEQVGQLIMAVHQLQTAHQRSFEDLRVLYELGDGRSCARVEALREEFSNKLELVQDELRTIQARLRRTQNAEMPRGLSDGAEIFLLNWMKEGMRVQESVVGKREKRVFAPLLSKKQKKLLERAEKQKGKILGNGRKLDEPKDGSLPADQA</sequence>
<keyword evidence="3" id="KW-0472">Membrane</keyword>
<name>A0AAD6V5J9_9AGAR</name>
<evidence type="ECO:0000256" key="3">
    <source>
        <dbReference type="SAM" id="Phobius"/>
    </source>
</evidence>
<protein>
    <submittedName>
        <fullName evidence="4">Uncharacterized protein</fullName>
    </submittedName>
</protein>
<keyword evidence="3" id="KW-1133">Transmembrane helix</keyword>
<feature type="transmembrane region" description="Helical" evidence="3">
    <location>
        <begin position="110"/>
        <end position="130"/>
    </location>
</feature>
<dbReference type="EMBL" id="JARJCW010000063">
    <property type="protein sequence ID" value="KAJ7200353.1"/>
    <property type="molecule type" value="Genomic_DNA"/>
</dbReference>
<dbReference type="Proteomes" id="UP001219525">
    <property type="component" value="Unassembled WGS sequence"/>
</dbReference>
<feature type="region of interest" description="Disordered" evidence="2">
    <location>
        <begin position="602"/>
        <end position="629"/>
    </location>
</feature>
<evidence type="ECO:0000256" key="2">
    <source>
        <dbReference type="SAM" id="MobiDB-lite"/>
    </source>
</evidence>
<reference evidence="4" key="1">
    <citation type="submission" date="2023-03" db="EMBL/GenBank/DDBJ databases">
        <title>Massive genome expansion in bonnet fungi (Mycena s.s.) driven by repeated elements and novel gene families across ecological guilds.</title>
        <authorList>
            <consortium name="Lawrence Berkeley National Laboratory"/>
            <person name="Harder C.B."/>
            <person name="Miyauchi S."/>
            <person name="Viragh M."/>
            <person name="Kuo A."/>
            <person name="Thoen E."/>
            <person name="Andreopoulos B."/>
            <person name="Lu D."/>
            <person name="Skrede I."/>
            <person name="Drula E."/>
            <person name="Henrissat B."/>
            <person name="Morin E."/>
            <person name="Kohler A."/>
            <person name="Barry K."/>
            <person name="LaButti K."/>
            <person name="Morin E."/>
            <person name="Salamov A."/>
            <person name="Lipzen A."/>
            <person name="Mereny Z."/>
            <person name="Hegedus B."/>
            <person name="Baldrian P."/>
            <person name="Stursova M."/>
            <person name="Weitz H."/>
            <person name="Taylor A."/>
            <person name="Grigoriev I.V."/>
            <person name="Nagy L.G."/>
            <person name="Martin F."/>
            <person name="Kauserud H."/>
        </authorList>
    </citation>
    <scope>NUCLEOTIDE SEQUENCE</scope>
    <source>
        <strain evidence="4">9144</strain>
    </source>
</reference>
<organism evidence="4 5">
    <name type="scientific">Mycena pura</name>
    <dbReference type="NCBI Taxonomy" id="153505"/>
    <lineage>
        <taxon>Eukaryota</taxon>
        <taxon>Fungi</taxon>
        <taxon>Dikarya</taxon>
        <taxon>Basidiomycota</taxon>
        <taxon>Agaricomycotina</taxon>
        <taxon>Agaricomycetes</taxon>
        <taxon>Agaricomycetidae</taxon>
        <taxon>Agaricales</taxon>
        <taxon>Marasmiineae</taxon>
        <taxon>Mycenaceae</taxon>
        <taxon>Mycena</taxon>
    </lineage>
</organism>
<keyword evidence="3" id="KW-0812">Transmembrane</keyword>
<gene>
    <name evidence="4" type="ORF">GGX14DRAFT_572112</name>
</gene>
<feature type="transmembrane region" description="Helical" evidence="3">
    <location>
        <begin position="20"/>
        <end position="38"/>
    </location>
</feature>
<proteinExistence type="predicted"/>
<feature type="transmembrane region" description="Helical" evidence="3">
    <location>
        <begin position="83"/>
        <end position="104"/>
    </location>
</feature>
<comment type="caution">
    <text evidence="4">The sequence shown here is derived from an EMBL/GenBank/DDBJ whole genome shotgun (WGS) entry which is preliminary data.</text>
</comment>
<evidence type="ECO:0000313" key="4">
    <source>
        <dbReference type="EMBL" id="KAJ7200353.1"/>
    </source>
</evidence>
<keyword evidence="1" id="KW-0175">Coiled coil</keyword>
<feature type="coiled-coil region" evidence="1">
    <location>
        <begin position="516"/>
        <end position="550"/>
    </location>
</feature>
<accession>A0AAD6V5J9</accession>
<evidence type="ECO:0000313" key="5">
    <source>
        <dbReference type="Proteomes" id="UP001219525"/>
    </source>
</evidence>